<reference evidence="1 2" key="1">
    <citation type="submission" date="2015-05" db="EMBL/GenBank/DDBJ databases">
        <title>Evolution of Trichinella species and genotypes.</title>
        <authorList>
            <person name="Korhonen P.K."/>
            <person name="Edoardo P."/>
            <person name="Giuseppe L.R."/>
            <person name="Gasser R.B."/>
        </authorList>
    </citation>
    <scope>NUCLEOTIDE SEQUENCE [LARGE SCALE GENOMIC DNA]</scope>
    <source>
        <strain evidence="1">ISS10</strain>
    </source>
</reference>
<proteinExistence type="predicted"/>
<comment type="caution">
    <text evidence="1">The sequence shown here is derived from an EMBL/GenBank/DDBJ whole genome shotgun (WGS) entry which is preliminary data.</text>
</comment>
<sequence>MPSAYIVLNVHFDAFLSLSDRLIKSIKQLFEKKPLVDVNVISFIDSPLFVKRIMLKKKKKNCDNKISEIFSYHSIGQWLLILIDTGPLNTSKLEQEAWMFSLSYSSNICDVQLSPLGNLCCDVWSRLWPAYMRITRLLCIEIVFLFDNGEKISFSHSVRILIMQVLTQGLIQFEL</sequence>
<protein>
    <submittedName>
        <fullName evidence="1">Uncharacterized protein</fullName>
    </submittedName>
</protein>
<organism evidence="1 2">
    <name type="scientific">Trichinella nativa</name>
    <dbReference type="NCBI Taxonomy" id="6335"/>
    <lineage>
        <taxon>Eukaryota</taxon>
        <taxon>Metazoa</taxon>
        <taxon>Ecdysozoa</taxon>
        <taxon>Nematoda</taxon>
        <taxon>Enoplea</taxon>
        <taxon>Dorylaimia</taxon>
        <taxon>Trichinellida</taxon>
        <taxon>Trichinellidae</taxon>
        <taxon>Trichinella</taxon>
    </lineage>
</organism>
<accession>A0A0V1LMX4</accession>
<evidence type="ECO:0000313" key="2">
    <source>
        <dbReference type="Proteomes" id="UP000054721"/>
    </source>
</evidence>
<dbReference type="OrthoDB" id="10494997at2759"/>
<dbReference type="EMBL" id="JYDW01000028">
    <property type="protein sequence ID" value="KRZ60562.1"/>
    <property type="molecule type" value="Genomic_DNA"/>
</dbReference>
<gene>
    <name evidence="1" type="ORF">T02_14066</name>
</gene>
<keyword evidence="2" id="KW-1185">Reference proteome</keyword>
<name>A0A0V1LMX4_9BILA</name>
<dbReference type="Proteomes" id="UP000054721">
    <property type="component" value="Unassembled WGS sequence"/>
</dbReference>
<dbReference type="AlphaFoldDB" id="A0A0V1LMX4"/>
<evidence type="ECO:0000313" key="1">
    <source>
        <dbReference type="EMBL" id="KRZ60562.1"/>
    </source>
</evidence>